<dbReference type="Pfam" id="PF10006">
    <property type="entry name" value="DUF2249"/>
    <property type="match status" value="2"/>
</dbReference>
<keyword evidence="4" id="KW-1185">Reference proteome</keyword>
<proteinExistence type="predicted"/>
<dbReference type="Pfam" id="PF08984">
    <property type="entry name" value="DUF1858"/>
    <property type="match status" value="1"/>
</dbReference>
<accession>A0ABV1RQU7</accession>
<feature type="domain" description="DUF2249" evidence="2">
    <location>
        <begin position="111"/>
        <end position="163"/>
    </location>
</feature>
<feature type="domain" description="DUF2249" evidence="2">
    <location>
        <begin position="212"/>
        <end position="276"/>
    </location>
</feature>
<dbReference type="InterPro" id="IPR018720">
    <property type="entry name" value="DUF2249"/>
</dbReference>
<organism evidence="3 4">
    <name type="scientific">Pontibacter populi</name>
    <dbReference type="NCBI Taxonomy" id="890055"/>
    <lineage>
        <taxon>Bacteria</taxon>
        <taxon>Pseudomonadati</taxon>
        <taxon>Bacteroidota</taxon>
        <taxon>Cytophagia</taxon>
        <taxon>Cytophagales</taxon>
        <taxon>Hymenobacteraceae</taxon>
        <taxon>Pontibacter</taxon>
    </lineage>
</organism>
<dbReference type="InterPro" id="IPR038062">
    <property type="entry name" value="ScdA-like_N_sf"/>
</dbReference>
<evidence type="ECO:0000259" key="1">
    <source>
        <dbReference type="Pfam" id="PF08984"/>
    </source>
</evidence>
<evidence type="ECO:0000259" key="2">
    <source>
        <dbReference type="Pfam" id="PF10006"/>
    </source>
</evidence>
<name>A0ABV1RQU7_9BACT</name>
<dbReference type="Proteomes" id="UP001476807">
    <property type="component" value="Unassembled WGS sequence"/>
</dbReference>
<dbReference type="RefSeq" id="WP_350411069.1">
    <property type="nucleotide sequence ID" value="NZ_JBEOKT010000003.1"/>
</dbReference>
<dbReference type="Gene3D" id="1.10.3910.10">
    <property type="entry name" value="SP0561-like"/>
    <property type="match status" value="1"/>
</dbReference>
<feature type="domain" description="DUF1858" evidence="1">
    <location>
        <begin position="3"/>
        <end position="62"/>
    </location>
</feature>
<comment type="caution">
    <text evidence="3">The sequence shown here is derived from an EMBL/GenBank/DDBJ whole genome shotgun (WGS) entry which is preliminary data.</text>
</comment>
<sequence length="277" mass="30898">MNIAATTKISALIKENPAAIDAIASINRHFEKLRNPVLRKILASRVTIADAARIGGCDIEMFYRKLEPLGFIVGPTATGSTITNNTMQIPETQTTTKPAYLAQLPEQNLLTLDVCEDIATGNDPFLKIMKAVEEIGENNALLIINTFEPTPLIAILKKKGYSFWCEIKSVNLVHTYFWLDAETGTTAGETIKFETGGFEDVLARFAGKIKRIDLRAMEMPQPMVTILGELEVLPQQEALYVVHKRVPQFLLPQLAERGFNITIKEVDHNQVDLLIYK</sequence>
<evidence type="ECO:0000313" key="4">
    <source>
        <dbReference type="Proteomes" id="UP001476807"/>
    </source>
</evidence>
<dbReference type="SUPFAM" id="SSF140683">
    <property type="entry name" value="SP0561-like"/>
    <property type="match status" value="1"/>
</dbReference>
<protein>
    <submittedName>
        <fullName evidence="3">DUF2249 domain-containing protein</fullName>
    </submittedName>
</protein>
<dbReference type="EMBL" id="JBEOKT010000003">
    <property type="protein sequence ID" value="MER2996746.1"/>
    <property type="molecule type" value="Genomic_DNA"/>
</dbReference>
<dbReference type="InterPro" id="IPR015077">
    <property type="entry name" value="DUF1858"/>
</dbReference>
<reference evidence="3 4" key="1">
    <citation type="submission" date="2024-06" db="EMBL/GenBank/DDBJ databases">
        <title>Pontibacter populi HYL7-15.</title>
        <authorList>
            <person name="Kim M.K."/>
        </authorList>
    </citation>
    <scope>NUCLEOTIDE SEQUENCE [LARGE SCALE GENOMIC DNA]</scope>
    <source>
        <strain evidence="3 4">HYL7-15</strain>
    </source>
</reference>
<gene>
    <name evidence="3" type="ORF">ABS362_04265</name>
</gene>
<evidence type="ECO:0000313" key="3">
    <source>
        <dbReference type="EMBL" id="MER2996746.1"/>
    </source>
</evidence>